<accession>A0A345MCQ1</accession>
<dbReference type="EMBL" id="MH576977">
    <property type="protein sequence ID" value="AXH68272.1"/>
    <property type="molecule type" value="Genomic_DNA"/>
</dbReference>
<gene>
    <name evidence="1" type="primary">62</name>
    <name evidence="1" type="ORF">SEA_TYDOLLA_62</name>
</gene>
<evidence type="ECO:0000313" key="2">
    <source>
        <dbReference type="Proteomes" id="UP000260127"/>
    </source>
</evidence>
<reference evidence="1 2" key="1">
    <citation type="submission" date="2018-07" db="EMBL/GenBank/DDBJ databases">
        <authorList>
            <person name="Connors B.J."/>
            <person name="Brown B.K."/>
            <person name="Maher T."/>
            <person name="Clarke K."/>
            <person name="Robinson M."/>
            <person name="Levine L."/>
            <person name="Dantico L."/>
            <person name="Garlena R.A."/>
            <person name="Russell D.A."/>
            <person name="Pope W.H."/>
            <person name="Jacobs-Se D."/>
            <person name="Hatfull G.F."/>
        </authorList>
    </citation>
    <scope>NUCLEOTIDE SEQUENCE [LARGE SCALE GENOMIC DNA]</scope>
</reference>
<sequence length="140" mass="15228">MTPVRQPCQCCPRSRDRPGGTEIEMSQSKRCPLCGNDMNPVETRNALSRYVPEYICSPCGQKEALGLHVVSAERGVALYRDDLIGIVAACRVGGYLELWPAPYGDAEWQRAYVAAVNERAGIPEDRALSIVAASMSGGVR</sequence>
<protein>
    <submittedName>
        <fullName evidence="1">Uncharacterized protein</fullName>
    </submittedName>
</protein>
<proteinExistence type="predicted"/>
<evidence type="ECO:0000313" key="1">
    <source>
        <dbReference type="EMBL" id="AXH68272.1"/>
    </source>
</evidence>
<dbReference type="Proteomes" id="UP000260127">
    <property type="component" value="Segment"/>
</dbReference>
<name>A0A345MCQ1_9CAUD</name>
<organism evidence="1 2">
    <name type="scientific">Mycobacterium phage Tydolla</name>
    <dbReference type="NCBI Taxonomy" id="2283262"/>
    <lineage>
        <taxon>Viruses</taxon>
        <taxon>Duplodnaviria</taxon>
        <taxon>Heunggongvirae</taxon>
        <taxon>Uroviricota</taxon>
        <taxon>Caudoviricetes</taxon>
        <taxon>Bclasvirinae</taxon>
        <taxon>Pipefishvirus</taxon>
        <taxon>Pipefishvirus athena</taxon>
    </lineage>
</organism>